<protein>
    <recommendedName>
        <fullName evidence="3">Zinc-finger domain-containing protein</fullName>
    </recommendedName>
</protein>
<dbReference type="InterPro" id="IPR041916">
    <property type="entry name" value="Anti_sigma_zinc_sf"/>
</dbReference>
<organism evidence="1 2">
    <name type="scientific">Candidatus Viridilinea mediisalina</name>
    <dbReference type="NCBI Taxonomy" id="2024553"/>
    <lineage>
        <taxon>Bacteria</taxon>
        <taxon>Bacillati</taxon>
        <taxon>Chloroflexota</taxon>
        <taxon>Chloroflexia</taxon>
        <taxon>Chloroflexales</taxon>
        <taxon>Chloroflexineae</taxon>
        <taxon>Oscillochloridaceae</taxon>
        <taxon>Candidatus Viridilinea</taxon>
    </lineage>
</organism>
<evidence type="ECO:0000313" key="2">
    <source>
        <dbReference type="Proteomes" id="UP000220527"/>
    </source>
</evidence>
<dbReference type="Proteomes" id="UP000220527">
    <property type="component" value="Unassembled WGS sequence"/>
</dbReference>
<dbReference type="EMBL" id="NQWI01000086">
    <property type="protein sequence ID" value="PDW02135.1"/>
    <property type="molecule type" value="Genomic_DNA"/>
</dbReference>
<gene>
    <name evidence="1" type="ORF">CJ255_15595</name>
</gene>
<keyword evidence="2" id="KW-1185">Reference proteome</keyword>
<sequence length="237" mass="25527">MNCLDPTQMPEGALLAYLEGEASPQIAAHLAHCSACRQAAVALRDTQVHIELLTLRAACPPVEALLGYQEALLAPAEAAVLATHLDHCAHCRAELAELTAASQERETLSLAERLIMMGRQLREAIRMPDPPHVPALAVRGAQPTHLLLYHAAPFQIVIAASPITGGTYWQIQGTLASGDDPIPQPALVSIFSAGQMQSEDQIDEFGYFHFDALLSGMYQLHIQLPALSIIIADMTIS</sequence>
<comment type="caution">
    <text evidence="1">The sequence shown here is derived from an EMBL/GenBank/DDBJ whole genome shotgun (WGS) entry which is preliminary data.</text>
</comment>
<reference evidence="2" key="1">
    <citation type="submission" date="2017-08" db="EMBL/GenBank/DDBJ databases">
        <authorList>
            <person name="Grouzdev D.S."/>
            <person name="Gaisin V.A."/>
            <person name="Rysina M.S."/>
            <person name="Gorlenko V.M."/>
        </authorList>
    </citation>
    <scope>NUCLEOTIDE SEQUENCE [LARGE SCALE GENOMIC DNA]</scope>
    <source>
        <strain evidence="2">Kir15-3F</strain>
    </source>
</reference>
<dbReference type="Gene3D" id="1.10.10.1320">
    <property type="entry name" value="Anti-sigma factor, zinc-finger domain"/>
    <property type="match status" value="1"/>
</dbReference>
<dbReference type="CDD" id="cd01659">
    <property type="entry name" value="TRX_superfamily"/>
    <property type="match status" value="1"/>
</dbReference>
<dbReference type="AlphaFoldDB" id="A0A2A6RGX9"/>
<proteinExistence type="predicted"/>
<accession>A0A2A6RGX9</accession>
<name>A0A2A6RGX9_9CHLR</name>
<evidence type="ECO:0008006" key="3">
    <source>
        <dbReference type="Google" id="ProtNLM"/>
    </source>
</evidence>
<evidence type="ECO:0000313" key="1">
    <source>
        <dbReference type="EMBL" id="PDW02135.1"/>
    </source>
</evidence>